<dbReference type="Pfam" id="PF09661">
    <property type="entry name" value="DUF2398"/>
    <property type="match status" value="1"/>
</dbReference>
<protein>
    <submittedName>
        <fullName evidence="2">TIGR02678 family protein</fullName>
    </submittedName>
</protein>
<dbReference type="NCBIfam" id="TIGR02678">
    <property type="entry name" value="TIGR02678 family protein"/>
    <property type="match status" value="1"/>
</dbReference>
<keyword evidence="3" id="KW-1185">Reference proteome</keyword>
<dbReference type="Proteomes" id="UP000733379">
    <property type="component" value="Unassembled WGS sequence"/>
</dbReference>
<sequence length="514" mass="55371">MHARSIDSLVLDSYQRAARVILSNHLVTRTYPDRIALPLMRRWATELREDLAELFGYRLEVTETTARLFPVLDRLDPGRPARTPAERVFDRRRYAYLALALAALGRAGDQITLSELADRVASYATRVDGLELSTDRAADRDAFVDAVAWLGARGALTLADGDAGGWAADPEAGEALYDIDRTVVLALFRPPRALQHLQSVQGLLGGESEGGTGRSAPQTRAAAARRVRRALVERPVVYAGELTGEERAQLATEKVVAEVELLTGLRAERRAEGVALIDTSGRFSDIRFPGTGTLAQVALLLVGEIADLVLDIDHPVERRPRPEPGTALAAALDEAIPGSTVFAPLVVPPDFDVPEDDSPDPDEPHDAVENGYPIIPMAWIRETVQALTDRYGSTFAAQWQADVPGLTREVLSLLERLHLLERYVVPEPATESAVAAAESESAVHESEPVPTESDETPTVSAVAPLTPGDDALLILPALARYRGAVVTVRTRAESELFASATALGDHAAASGPAR</sequence>
<evidence type="ECO:0000313" key="3">
    <source>
        <dbReference type="Proteomes" id="UP000733379"/>
    </source>
</evidence>
<proteinExistence type="predicted"/>
<organism evidence="2 3">
    <name type="scientific">Nocardia albiluteola</name>
    <dbReference type="NCBI Taxonomy" id="2842303"/>
    <lineage>
        <taxon>Bacteria</taxon>
        <taxon>Bacillati</taxon>
        <taxon>Actinomycetota</taxon>
        <taxon>Actinomycetes</taxon>
        <taxon>Mycobacteriales</taxon>
        <taxon>Nocardiaceae</taxon>
        <taxon>Nocardia</taxon>
    </lineage>
</organism>
<accession>A0ABS6AWX2</accession>
<comment type="caution">
    <text evidence="2">The sequence shown here is derived from an EMBL/GenBank/DDBJ whole genome shotgun (WGS) entry which is preliminary data.</text>
</comment>
<reference evidence="2 3" key="1">
    <citation type="submission" date="2021-06" db="EMBL/GenBank/DDBJ databases">
        <title>Actinomycetes sequencing.</title>
        <authorList>
            <person name="Shan Q."/>
        </authorList>
    </citation>
    <scope>NUCLEOTIDE SEQUENCE [LARGE SCALE GENOMIC DNA]</scope>
    <source>
        <strain evidence="2 3">NEAU-G5</strain>
    </source>
</reference>
<name>A0ABS6AWX2_9NOCA</name>
<dbReference type="RefSeq" id="WP_215917334.1">
    <property type="nucleotide sequence ID" value="NZ_JAHKNI010000003.1"/>
</dbReference>
<dbReference type="EMBL" id="JAHKNI010000003">
    <property type="protein sequence ID" value="MBU3062011.1"/>
    <property type="molecule type" value="Genomic_DNA"/>
</dbReference>
<evidence type="ECO:0000256" key="1">
    <source>
        <dbReference type="SAM" id="MobiDB-lite"/>
    </source>
</evidence>
<dbReference type="InterPro" id="IPR013494">
    <property type="entry name" value="CHP02678"/>
</dbReference>
<gene>
    <name evidence="2" type="ORF">KO481_10800</name>
</gene>
<evidence type="ECO:0000313" key="2">
    <source>
        <dbReference type="EMBL" id="MBU3062011.1"/>
    </source>
</evidence>
<feature type="region of interest" description="Disordered" evidence="1">
    <location>
        <begin position="437"/>
        <end position="459"/>
    </location>
</feature>